<dbReference type="FunFam" id="1.25.40.10:FF:000366">
    <property type="entry name" value="Pentatricopeptide (PPR) repeat-containing protein"/>
    <property type="match status" value="1"/>
</dbReference>
<feature type="repeat" description="PPR" evidence="3">
    <location>
        <begin position="326"/>
        <end position="360"/>
    </location>
</feature>
<dbReference type="GO" id="GO:0008270">
    <property type="term" value="F:zinc ion binding"/>
    <property type="evidence" value="ECO:0007669"/>
    <property type="project" value="InterPro"/>
</dbReference>
<protein>
    <recommendedName>
        <fullName evidence="4">DYW domain-containing protein</fullName>
    </recommendedName>
</protein>
<evidence type="ECO:0000256" key="3">
    <source>
        <dbReference type="PROSITE-ProRule" id="PRU00708"/>
    </source>
</evidence>
<organism evidence="5 6">
    <name type="scientific">Mikania micrantha</name>
    <name type="common">bitter vine</name>
    <dbReference type="NCBI Taxonomy" id="192012"/>
    <lineage>
        <taxon>Eukaryota</taxon>
        <taxon>Viridiplantae</taxon>
        <taxon>Streptophyta</taxon>
        <taxon>Embryophyta</taxon>
        <taxon>Tracheophyta</taxon>
        <taxon>Spermatophyta</taxon>
        <taxon>Magnoliopsida</taxon>
        <taxon>eudicotyledons</taxon>
        <taxon>Gunneridae</taxon>
        <taxon>Pentapetalae</taxon>
        <taxon>asterids</taxon>
        <taxon>campanulids</taxon>
        <taxon>Asterales</taxon>
        <taxon>Asteraceae</taxon>
        <taxon>Asteroideae</taxon>
        <taxon>Heliantheae alliance</taxon>
        <taxon>Eupatorieae</taxon>
        <taxon>Mikania</taxon>
    </lineage>
</organism>
<accession>A0A5N6MX26</accession>
<dbReference type="Gene3D" id="1.25.40.10">
    <property type="entry name" value="Tetratricopeptide repeat domain"/>
    <property type="match status" value="3"/>
</dbReference>
<dbReference type="Pfam" id="PF14432">
    <property type="entry name" value="DYW_deaminase"/>
    <property type="match status" value="1"/>
</dbReference>
<proteinExistence type="inferred from homology"/>
<evidence type="ECO:0000313" key="6">
    <source>
        <dbReference type="Proteomes" id="UP000326396"/>
    </source>
</evidence>
<dbReference type="InterPro" id="IPR046960">
    <property type="entry name" value="PPR_At4g14850-like_plant"/>
</dbReference>
<evidence type="ECO:0000256" key="2">
    <source>
        <dbReference type="ARBA" id="ARBA00022737"/>
    </source>
</evidence>
<dbReference type="NCBIfam" id="TIGR00756">
    <property type="entry name" value="PPR"/>
    <property type="match status" value="4"/>
</dbReference>
<dbReference type="GO" id="GO:0003723">
    <property type="term" value="F:RNA binding"/>
    <property type="evidence" value="ECO:0007669"/>
    <property type="project" value="InterPro"/>
</dbReference>
<dbReference type="PROSITE" id="PS51375">
    <property type="entry name" value="PPR"/>
    <property type="match status" value="4"/>
</dbReference>
<dbReference type="PANTHER" id="PTHR47926:SF402">
    <property type="entry name" value="TETRATRICOPEPTIDE-LIKE HELICAL DOMAIN SUPERFAMILY, DYW DOMAIN-CONTAINING PROTEIN"/>
    <property type="match status" value="1"/>
</dbReference>
<keyword evidence="6" id="KW-1185">Reference proteome</keyword>
<sequence>MVGSRRSLVDFWSAKMCSPWHFSVPQSAQIHYLKGKLEMPNPGPNALDSDEGSKEGFHLLKLHQDLESCSSMKKLMQYHSRIIKLGIAGDNDAMGRVIKFCAISTHGDLGYGLMIFRSLPQPDTFIYNTILRGCLQSQLPNECISLYLQMLHSYVIPNKFTFPLVIRACTFNNVVEQGKQVHAQILKFGYLLDSFSQNNLIHMYVSFKSLEEARRVFDKMPQQNVVSLTTLISGYSQLGFIDDARKVFDLMPEKNPASWNAMIAAYVQSNSFHEAFLLFDQMQRSNNFKLDKFVAASMLSACTGLGALKQGEWIHDKIKKSGIEVDPKLATAIIDMYCKCGSLDKALDTFNKLSTKGISSWNSMIGGLAIHGKGAEAVELFKRMENKSNTRPDYITFVNLLSACAHSGLVKKGHYYLQHMANAHNISPGMEHYGCMVDLLGRAGLLNEAMKLINEMPMDPDGRVMGALAGACRIHGNIKLGEKIGKKVIELEPNDSGRYVLLANIYATAAKWEEVANIRKLMNEKGVKKSCGFSVIEIGGVVNEFIAGGRSHPDSEEIYAKVNEMLACIRSIGYATEAKSVVHDISEEEEIEKALFYHSEKLAIAFGLLKTKAGETLRITKNLRVCKDCHEASKLISKFFCREIIMRDRSRFHHFKQVAVTVRDLSNGGSSLCVQHRTMTKECEHHNDVSSSDRVISGTK</sequence>
<dbReference type="OrthoDB" id="185373at2759"/>
<name>A0A5N6MX26_9ASTR</name>
<dbReference type="SUPFAM" id="SSF48452">
    <property type="entry name" value="TPR-like"/>
    <property type="match status" value="1"/>
</dbReference>
<dbReference type="EMBL" id="SZYD01000014">
    <property type="protein sequence ID" value="KAD4178424.1"/>
    <property type="molecule type" value="Genomic_DNA"/>
</dbReference>
<comment type="caution">
    <text evidence="5">The sequence shown here is derived from an EMBL/GenBank/DDBJ whole genome shotgun (WGS) entry which is preliminary data.</text>
</comment>
<feature type="domain" description="DYW" evidence="4">
    <location>
        <begin position="573"/>
        <end position="660"/>
    </location>
</feature>
<feature type="repeat" description="PPR" evidence="3">
    <location>
        <begin position="255"/>
        <end position="289"/>
    </location>
</feature>
<dbReference type="FunFam" id="1.25.40.10:FF:000470">
    <property type="entry name" value="Pentatricopeptide repeat-containing protein At5g66520"/>
    <property type="match status" value="1"/>
</dbReference>
<evidence type="ECO:0000256" key="1">
    <source>
        <dbReference type="ARBA" id="ARBA00006643"/>
    </source>
</evidence>
<dbReference type="Pfam" id="PF13041">
    <property type="entry name" value="PPR_2"/>
    <property type="match status" value="2"/>
</dbReference>
<comment type="similarity">
    <text evidence="1">Belongs to the PPR family. PCMP-H subfamily.</text>
</comment>
<dbReference type="Proteomes" id="UP000326396">
    <property type="component" value="Linkage Group LG4"/>
</dbReference>
<evidence type="ECO:0000313" key="5">
    <source>
        <dbReference type="EMBL" id="KAD4178424.1"/>
    </source>
</evidence>
<dbReference type="InterPro" id="IPR032867">
    <property type="entry name" value="DYW_dom"/>
</dbReference>
<gene>
    <name evidence="5" type="ORF">E3N88_27015</name>
</gene>
<dbReference type="AlphaFoldDB" id="A0A5N6MX26"/>
<feature type="repeat" description="PPR" evidence="3">
    <location>
        <begin position="224"/>
        <end position="254"/>
    </location>
</feature>
<dbReference type="FunFam" id="1.25.40.10:FF:001087">
    <property type="entry name" value="Pentatricopeptide repeat-containing protein, mitochondrial"/>
    <property type="match status" value="1"/>
</dbReference>
<dbReference type="InterPro" id="IPR011990">
    <property type="entry name" value="TPR-like_helical_dom_sf"/>
</dbReference>
<evidence type="ECO:0000259" key="4">
    <source>
        <dbReference type="Pfam" id="PF14432"/>
    </source>
</evidence>
<keyword evidence="2" id="KW-0677">Repeat</keyword>
<dbReference type="Pfam" id="PF01535">
    <property type="entry name" value="PPR"/>
    <property type="match status" value="4"/>
</dbReference>
<reference evidence="5 6" key="1">
    <citation type="submission" date="2019-05" db="EMBL/GenBank/DDBJ databases">
        <title>Mikania micrantha, genome provides insights into the molecular mechanism of rapid growth.</title>
        <authorList>
            <person name="Liu B."/>
        </authorList>
    </citation>
    <scope>NUCLEOTIDE SEQUENCE [LARGE SCALE GENOMIC DNA]</scope>
    <source>
        <strain evidence="5">NLD-2019</strain>
        <tissue evidence="5">Leaf</tissue>
    </source>
</reference>
<dbReference type="GO" id="GO:0009451">
    <property type="term" value="P:RNA modification"/>
    <property type="evidence" value="ECO:0007669"/>
    <property type="project" value="InterPro"/>
</dbReference>
<dbReference type="InterPro" id="IPR046848">
    <property type="entry name" value="E_motif"/>
</dbReference>
<feature type="repeat" description="PPR" evidence="3">
    <location>
        <begin position="123"/>
        <end position="157"/>
    </location>
</feature>
<dbReference type="PANTHER" id="PTHR47926">
    <property type="entry name" value="PENTATRICOPEPTIDE REPEAT-CONTAINING PROTEIN"/>
    <property type="match status" value="1"/>
</dbReference>
<dbReference type="InterPro" id="IPR002885">
    <property type="entry name" value="PPR_rpt"/>
</dbReference>
<dbReference type="Pfam" id="PF20431">
    <property type="entry name" value="E_motif"/>
    <property type="match status" value="1"/>
</dbReference>